<dbReference type="Gene3D" id="1.20.58.730">
    <property type="match status" value="1"/>
</dbReference>
<dbReference type="AlphaFoldDB" id="A0A3P7JH58"/>
<reference evidence="1 2" key="1">
    <citation type="submission" date="2018-11" db="EMBL/GenBank/DDBJ databases">
        <authorList>
            <consortium name="Pathogen Informatics"/>
        </authorList>
    </citation>
    <scope>NUCLEOTIDE SEQUENCE [LARGE SCALE GENOMIC DNA]</scope>
</reference>
<gene>
    <name evidence="1" type="ORF">SVUK_LOCUS15131</name>
</gene>
<name>A0A3P7JH58_STRVU</name>
<dbReference type="Proteomes" id="UP000270094">
    <property type="component" value="Unassembled WGS sequence"/>
</dbReference>
<sequence length="205" mass="23638">MEERDMVQAYITAGFMTDDTDLDSRPKVNATPEERARALLPLHLALQTMLEIKRHLTLPEHILMTMTRSVINKYCSNPILDITKVHYETTVPLIHVQPDLLQKFPDLWTNETLYLQGSCVVASTLAHFTRDLKLPYLEKKTRCLGKEAQENEDRVLKYIFRIPRYVTLPEHEASYRLILSDDPELMAVSDIEGDCENLAGRIIEV</sequence>
<protein>
    <submittedName>
        <fullName evidence="1">Uncharacterized protein</fullName>
    </submittedName>
</protein>
<organism evidence="1 2">
    <name type="scientific">Strongylus vulgaris</name>
    <name type="common">Blood worm</name>
    <dbReference type="NCBI Taxonomy" id="40348"/>
    <lineage>
        <taxon>Eukaryota</taxon>
        <taxon>Metazoa</taxon>
        <taxon>Ecdysozoa</taxon>
        <taxon>Nematoda</taxon>
        <taxon>Chromadorea</taxon>
        <taxon>Rhabditida</taxon>
        <taxon>Rhabditina</taxon>
        <taxon>Rhabditomorpha</taxon>
        <taxon>Strongyloidea</taxon>
        <taxon>Strongylidae</taxon>
        <taxon>Strongylus</taxon>
    </lineage>
</organism>
<evidence type="ECO:0000313" key="1">
    <source>
        <dbReference type="EMBL" id="VDM80133.1"/>
    </source>
</evidence>
<dbReference type="EMBL" id="UYYB01107449">
    <property type="protein sequence ID" value="VDM80133.1"/>
    <property type="molecule type" value="Genomic_DNA"/>
</dbReference>
<accession>A0A3P7JH58</accession>
<keyword evidence="2" id="KW-1185">Reference proteome</keyword>
<evidence type="ECO:0000313" key="2">
    <source>
        <dbReference type="Proteomes" id="UP000270094"/>
    </source>
</evidence>
<dbReference type="OrthoDB" id="5556307at2759"/>
<proteinExistence type="predicted"/>